<feature type="non-terminal residue" evidence="2">
    <location>
        <position position="1"/>
    </location>
</feature>
<proteinExistence type="predicted"/>
<accession>A0A426Y039</accession>
<evidence type="ECO:0000313" key="3">
    <source>
        <dbReference type="Proteomes" id="UP000287651"/>
    </source>
</evidence>
<feature type="transmembrane region" description="Helical" evidence="1">
    <location>
        <begin position="38"/>
        <end position="54"/>
    </location>
</feature>
<reference evidence="2 3" key="1">
    <citation type="journal article" date="2014" name="Agronomy (Basel)">
        <title>A Draft Genome Sequence for Ensete ventricosum, the Drought-Tolerant Tree Against Hunger.</title>
        <authorList>
            <person name="Harrison J."/>
            <person name="Moore K.A."/>
            <person name="Paszkiewicz K."/>
            <person name="Jones T."/>
            <person name="Grant M."/>
            <person name="Ambacheew D."/>
            <person name="Muzemil S."/>
            <person name="Studholme D.J."/>
        </authorList>
    </citation>
    <scope>NUCLEOTIDE SEQUENCE [LARGE SCALE GENOMIC DNA]</scope>
</reference>
<keyword evidence="1" id="KW-1133">Transmembrane helix</keyword>
<organism evidence="2 3">
    <name type="scientific">Ensete ventricosum</name>
    <name type="common">Abyssinian banana</name>
    <name type="synonym">Musa ensete</name>
    <dbReference type="NCBI Taxonomy" id="4639"/>
    <lineage>
        <taxon>Eukaryota</taxon>
        <taxon>Viridiplantae</taxon>
        <taxon>Streptophyta</taxon>
        <taxon>Embryophyta</taxon>
        <taxon>Tracheophyta</taxon>
        <taxon>Spermatophyta</taxon>
        <taxon>Magnoliopsida</taxon>
        <taxon>Liliopsida</taxon>
        <taxon>Zingiberales</taxon>
        <taxon>Musaceae</taxon>
        <taxon>Ensete</taxon>
    </lineage>
</organism>
<protein>
    <submittedName>
        <fullName evidence="2">Uncharacterized protein</fullName>
    </submittedName>
</protein>
<dbReference type="Proteomes" id="UP000287651">
    <property type="component" value="Unassembled WGS sequence"/>
</dbReference>
<dbReference type="AlphaFoldDB" id="A0A426Y039"/>
<keyword evidence="1" id="KW-0472">Membrane</keyword>
<gene>
    <name evidence="2" type="ORF">B296_00055343</name>
</gene>
<dbReference type="EMBL" id="AMZH03016038">
    <property type="protein sequence ID" value="RRT45119.1"/>
    <property type="molecule type" value="Genomic_DNA"/>
</dbReference>
<evidence type="ECO:0000313" key="2">
    <source>
        <dbReference type="EMBL" id="RRT45119.1"/>
    </source>
</evidence>
<evidence type="ECO:0000256" key="1">
    <source>
        <dbReference type="SAM" id="Phobius"/>
    </source>
</evidence>
<keyword evidence="1" id="KW-0812">Transmembrane</keyword>
<comment type="caution">
    <text evidence="2">The sequence shown here is derived from an EMBL/GenBank/DDBJ whole genome shotgun (WGS) entry which is preliminary data.</text>
</comment>
<sequence length="59" mass="6204">TSPAFGKEGRRVADEAMKEIASSTTLAATSPDPRASRFYLFTILLVITSWAGIVKGGGC</sequence>
<name>A0A426Y039_ENSVE</name>